<dbReference type="GO" id="GO:0005743">
    <property type="term" value="C:mitochondrial inner membrane"/>
    <property type="evidence" value="ECO:0007669"/>
    <property type="project" value="UniProtKB-SubCell"/>
</dbReference>
<keyword evidence="7" id="KW-1185">Reference proteome</keyword>
<evidence type="ECO:0000313" key="6">
    <source>
        <dbReference type="EMBL" id="KAF5387617.1"/>
    </source>
</evidence>
<dbReference type="EMBL" id="JAACJP010000001">
    <property type="protein sequence ID" value="KAF5387617.1"/>
    <property type="molecule type" value="Genomic_DNA"/>
</dbReference>
<evidence type="ECO:0000256" key="4">
    <source>
        <dbReference type="ARBA" id="ARBA00023136"/>
    </source>
</evidence>
<dbReference type="InterPro" id="IPR039297">
    <property type="entry name" value="COX7a"/>
</dbReference>
<proteinExistence type="predicted"/>
<evidence type="ECO:0000256" key="3">
    <source>
        <dbReference type="ARBA" id="ARBA00023128"/>
    </source>
</evidence>
<evidence type="ECO:0000256" key="2">
    <source>
        <dbReference type="ARBA" id="ARBA00022792"/>
    </source>
</evidence>
<evidence type="ECO:0000256" key="1">
    <source>
        <dbReference type="ARBA" id="ARBA00004273"/>
    </source>
</evidence>
<keyword evidence="5" id="KW-1133">Transmembrane helix</keyword>
<dbReference type="Pfam" id="PF02238">
    <property type="entry name" value="COX7a"/>
    <property type="match status" value="1"/>
</dbReference>
<dbReference type="OrthoDB" id="5511599at2759"/>
<dbReference type="AlphaFoldDB" id="A0A8H5HQK0"/>
<organism evidence="6 7">
    <name type="scientific">Tricholomella constricta</name>
    <dbReference type="NCBI Taxonomy" id="117010"/>
    <lineage>
        <taxon>Eukaryota</taxon>
        <taxon>Fungi</taxon>
        <taxon>Dikarya</taxon>
        <taxon>Basidiomycota</taxon>
        <taxon>Agaricomycotina</taxon>
        <taxon>Agaricomycetes</taxon>
        <taxon>Agaricomycetidae</taxon>
        <taxon>Agaricales</taxon>
        <taxon>Tricholomatineae</taxon>
        <taxon>Lyophyllaceae</taxon>
        <taxon>Tricholomella</taxon>
    </lineage>
</organism>
<evidence type="ECO:0000256" key="5">
    <source>
        <dbReference type="SAM" id="Phobius"/>
    </source>
</evidence>
<protein>
    <submittedName>
        <fullName evidence="6">Uncharacterized protein</fullName>
    </submittedName>
</protein>
<gene>
    <name evidence="6" type="ORF">D9615_000712</name>
</gene>
<feature type="transmembrane region" description="Helical" evidence="5">
    <location>
        <begin position="36"/>
        <end position="57"/>
    </location>
</feature>
<comment type="caution">
    <text evidence="6">The sequence shown here is derived from an EMBL/GenBank/DDBJ whole genome shotgun (WGS) entry which is preliminary data.</text>
</comment>
<keyword evidence="4 5" id="KW-0472">Membrane</keyword>
<sequence>MLLTPLYNKPNRILERQKAIQNDPRKIMFRLPRSKLYIGVYGAMFTVGMLGTTYGIVSLLRGKPSE</sequence>
<accession>A0A8H5HQK0</accession>
<name>A0A8H5HQK0_9AGAR</name>
<evidence type="ECO:0000313" key="7">
    <source>
        <dbReference type="Proteomes" id="UP000565441"/>
    </source>
</evidence>
<reference evidence="6 7" key="1">
    <citation type="journal article" date="2020" name="ISME J.">
        <title>Uncovering the hidden diversity of litter-decomposition mechanisms in mushroom-forming fungi.</title>
        <authorList>
            <person name="Floudas D."/>
            <person name="Bentzer J."/>
            <person name="Ahren D."/>
            <person name="Johansson T."/>
            <person name="Persson P."/>
            <person name="Tunlid A."/>
        </authorList>
    </citation>
    <scope>NUCLEOTIDE SEQUENCE [LARGE SCALE GENOMIC DNA]</scope>
    <source>
        <strain evidence="6 7">CBS 661.87</strain>
    </source>
</reference>
<keyword evidence="5" id="KW-0812">Transmembrane</keyword>
<keyword evidence="2" id="KW-0999">Mitochondrion inner membrane</keyword>
<comment type="subcellular location">
    <subcellularLocation>
        <location evidence="1">Mitochondrion inner membrane</location>
    </subcellularLocation>
</comment>
<keyword evidence="3" id="KW-0496">Mitochondrion</keyword>
<dbReference type="Proteomes" id="UP000565441">
    <property type="component" value="Unassembled WGS sequence"/>
</dbReference>